<name>A0ACC2RSA0_9FUNG</name>
<keyword evidence="2" id="KW-1185">Reference proteome</keyword>
<evidence type="ECO:0000313" key="1">
    <source>
        <dbReference type="EMBL" id="KAJ9052955.1"/>
    </source>
</evidence>
<organism evidence="1 2">
    <name type="scientific">Entomophthora muscae</name>
    <dbReference type="NCBI Taxonomy" id="34485"/>
    <lineage>
        <taxon>Eukaryota</taxon>
        <taxon>Fungi</taxon>
        <taxon>Fungi incertae sedis</taxon>
        <taxon>Zoopagomycota</taxon>
        <taxon>Entomophthoromycotina</taxon>
        <taxon>Entomophthoromycetes</taxon>
        <taxon>Entomophthorales</taxon>
        <taxon>Entomophthoraceae</taxon>
        <taxon>Entomophthora</taxon>
    </lineage>
</organism>
<dbReference type="EMBL" id="QTSX02006578">
    <property type="protein sequence ID" value="KAJ9052955.1"/>
    <property type="molecule type" value="Genomic_DNA"/>
</dbReference>
<comment type="caution">
    <text evidence="1">The sequence shown here is derived from an EMBL/GenBank/DDBJ whole genome shotgun (WGS) entry which is preliminary data.</text>
</comment>
<dbReference type="Proteomes" id="UP001165960">
    <property type="component" value="Unassembled WGS sequence"/>
</dbReference>
<protein>
    <submittedName>
        <fullName evidence="1">Uncharacterized protein</fullName>
    </submittedName>
</protein>
<accession>A0ACC2RSA0</accession>
<proteinExistence type="predicted"/>
<evidence type="ECO:0000313" key="2">
    <source>
        <dbReference type="Proteomes" id="UP001165960"/>
    </source>
</evidence>
<gene>
    <name evidence="1" type="ORF">DSO57_1029034</name>
</gene>
<reference evidence="1" key="1">
    <citation type="submission" date="2022-04" db="EMBL/GenBank/DDBJ databases">
        <title>Genome of the entomopathogenic fungus Entomophthora muscae.</title>
        <authorList>
            <person name="Elya C."/>
            <person name="Lovett B.R."/>
            <person name="Lee E."/>
            <person name="Macias A.M."/>
            <person name="Hajek A.E."/>
            <person name="De Bivort B.L."/>
            <person name="Kasson M.T."/>
            <person name="De Fine Licht H.H."/>
            <person name="Stajich J.E."/>
        </authorList>
    </citation>
    <scope>NUCLEOTIDE SEQUENCE</scope>
    <source>
        <strain evidence="1">Berkeley</strain>
    </source>
</reference>
<sequence>MKLTLVLGSTLAIQHHLITQWVDHNNHGTTFQKRHHVNNTFYRAGGLAFLLLRGRAVDEVTPNVSILMDAAKEHRGTLYYLKHCFYGSSLPHSPTKHLKYLNNEMVLKDIAEFINHIGEKVIVMGDLYAADVAPDFAQLFPNLAKGVIASSPQQQALANPVVFSNNVLRILTIQGVPECTATIIDAISHVDSALNSKNHTKYLIIAAKFGFPAISKDEFAENLEQFLLLLEFNTKSKVLAKICKKILVSPHKSIDKLAQAFQVI</sequence>